<dbReference type="EMBL" id="PGFS01000001">
    <property type="protein sequence ID" value="MDH4572556.1"/>
    <property type="molecule type" value="Genomic_DNA"/>
</dbReference>
<proteinExistence type="predicted"/>
<reference evidence="1" key="1">
    <citation type="journal article" date="2015" name="Antonie Van Leeuwenhoek">
        <title>Comparative 16S rRNA signatures and multilocus sequence analysis for the genus Salinicola and description of Salinicola acroporae sp. nov., isolated from coral Acropora digitifera.</title>
        <authorList>
            <person name="Lepcha R.T."/>
            <person name="Poddar A."/>
            <person name="Schumann P."/>
            <person name="Das S.K."/>
        </authorList>
    </citation>
    <scope>NUCLEOTIDE SEQUENCE</scope>
    <source>
        <strain evidence="1">S4-41</strain>
    </source>
</reference>
<accession>A0ABT6I4W3</accession>
<gene>
    <name evidence="1" type="ORF">CUR86_08860</name>
</gene>
<dbReference type="Proteomes" id="UP001162135">
    <property type="component" value="Unassembled WGS sequence"/>
</dbReference>
<protein>
    <submittedName>
        <fullName evidence="1">Uncharacterized protein</fullName>
    </submittedName>
</protein>
<organism evidence="1 2">
    <name type="scientific">Salinicola acroporae</name>
    <dbReference type="NCBI Taxonomy" id="1541440"/>
    <lineage>
        <taxon>Bacteria</taxon>
        <taxon>Pseudomonadati</taxon>
        <taxon>Pseudomonadota</taxon>
        <taxon>Gammaproteobacteria</taxon>
        <taxon>Oceanospirillales</taxon>
        <taxon>Halomonadaceae</taxon>
        <taxon>Salinicola</taxon>
    </lineage>
</organism>
<name>A0ABT6I4W3_9GAMM</name>
<dbReference type="RefSeq" id="WP_110717107.1">
    <property type="nucleotide sequence ID" value="NZ_PGFS01000001.1"/>
</dbReference>
<evidence type="ECO:0000313" key="2">
    <source>
        <dbReference type="Proteomes" id="UP001162135"/>
    </source>
</evidence>
<comment type="caution">
    <text evidence="1">The sequence shown here is derived from an EMBL/GenBank/DDBJ whole genome shotgun (WGS) entry which is preliminary data.</text>
</comment>
<dbReference type="InterPro" id="IPR049457">
    <property type="entry name" value="Emfourin"/>
</dbReference>
<evidence type="ECO:0000313" key="1">
    <source>
        <dbReference type="EMBL" id="MDH4572556.1"/>
    </source>
</evidence>
<keyword evidence="2" id="KW-1185">Reference proteome</keyword>
<reference evidence="1" key="2">
    <citation type="submission" date="2017-11" db="EMBL/GenBank/DDBJ databases">
        <authorList>
            <person name="Das S.K."/>
        </authorList>
    </citation>
    <scope>NUCLEOTIDE SEQUENCE</scope>
    <source>
        <strain evidence="1">S4-41</strain>
    </source>
</reference>
<dbReference type="Pfam" id="PF20242">
    <property type="entry name" value="Emfourin"/>
    <property type="match status" value="1"/>
</dbReference>
<sequence length="117" mass="12901">MTGDESSGNDLLEPTSVIVVTREGGFVVTPGLSAPRKIECRQLNARQRRRLQAVLDELDRHGGESAPTGADRRSFRVTLEVTAGCPRREWELDESAAPRSLIGLWKRGVEELDESAD</sequence>